<dbReference type="GO" id="GO:0003726">
    <property type="term" value="F:double-stranded RNA adenosine deaminase activity"/>
    <property type="evidence" value="ECO:0007669"/>
    <property type="project" value="InterPro"/>
</dbReference>
<reference evidence="7 8" key="3">
    <citation type="submission" date="2013-10" db="EMBL/GenBank/DDBJ databases">
        <title>The genome of epidemic Squirrel Poxvirus reveals novel virulence genes.</title>
        <authorList>
            <person name="Darby A.C."/>
            <person name="McInnes C.J."/>
            <person name="Kjaer K.H."/>
            <person name="Wood A.R."/>
            <person name="Hughes M."/>
            <person name="Martensen P.M."/>
            <person name="Radford A.D."/>
            <person name="Hall N."/>
            <person name="Chantrey J."/>
        </authorList>
    </citation>
    <scope>NUCLEOTIDE SEQUENCE [LARGE SCALE GENOMIC DNA]</scope>
    <source>
        <strain evidence="7">Red squirrel UK</strain>
    </source>
</reference>
<feature type="region of interest" description="Disordered" evidence="3">
    <location>
        <begin position="151"/>
        <end position="256"/>
    </location>
</feature>
<evidence type="ECO:0000256" key="3">
    <source>
        <dbReference type="SAM" id="MobiDB-lite"/>
    </source>
</evidence>
<dbReference type="RefSeq" id="YP_008658450.1">
    <property type="nucleotide sequence ID" value="NC_022563.1"/>
</dbReference>
<proteinExistence type="predicted"/>
<feature type="domain" description="Z-binding" evidence="5">
    <location>
        <begin position="11"/>
        <end position="78"/>
    </location>
</feature>
<dbReference type="EMBL" id="HE601899">
    <property type="protein sequence ID" value="CCD83208.1"/>
    <property type="molecule type" value="Genomic_DNA"/>
</dbReference>
<reference evidence="7 8" key="2">
    <citation type="submission" date="2011-10" db="EMBL/GenBank/DDBJ databases">
        <authorList>
            <person name="Darby A."/>
        </authorList>
    </citation>
    <scope>NUCLEOTIDE SEQUENCE [LARGE SCALE GENOMIC DNA]</scope>
    <source>
        <strain evidence="7">Red squirrel UK</strain>
    </source>
</reference>
<feature type="domain" description="DRBM" evidence="4">
    <location>
        <begin position="317"/>
        <end position="384"/>
    </location>
</feature>
<feature type="compositionally biased region" description="Acidic residues" evidence="3">
    <location>
        <begin position="216"/>
        <end position="238"/>
    </location>
</feature>
<organism evidence="6">
    <name type="scientific">Squirrelpox virus</name>
    <dbReference type="NCBI Taxonomy" id="240426"/>
    <lineage>
        <taxon>Viruses</taxon>
        <taxon>Varidnaviria</taxon>
        <taxon>Bamfordvirae</taxon>
        <taxon>Nucleocytoviricota</taxon>
        <taxon>Pokkesviricetes</taxon>
        <taxon>Chitovirales</taxon>
        <taxon>Poxviridae</taxon>
        <taxon>Chordopoxvirinae</taxon>
        <taxon>Sciuripoxvirus</taxon>
        <taxon>Sciuripoxvirus squirrelpox</taxon>
    </lineage>
</organism>
<dbReference type="Gene3D" id="1.10.10.10">
    <property type="entry name" value="Winged helix-like DNA-binding domain superfamily/Winged helix DNA-binding domain"/>
    <property type="match status" value="1"/>
</dbReference>
<dbReference type="KEGG" id="vg:18158363"/>
<dbReference type="PROSITE" id="PS50139">
    <property type="entry name" value="Z_BINDING"/>
    <property type="match status" value="1"/>
</dbReference>
<name>Q1HTS7_9POXV</name>
<protein>
    <submittedName>
        <fullName evidence="7">Double-stranded RNA-binding protein-putative double-stranded RNA-dependent protein kinase (PKR) inhibitor</fullName>
    </submittedName>
    <submittedName>
        <fullName evidence="6">H1L</fullName>
    </submittedName>
</protein>
<gene>
    <name evidence="6" type="primary">H1L</name>
    <name evidence="7" type="synonym">E3L</name>
    <name evidence="7" type="ORF">SQPV_0250</name>
</gene>
<dbReference type="InterPro" id="IPR042371">
    <property type="entry name" value="Z_dom"/>
</dbReference>
<dbReference type="GO" id="GO:0003723">
    <property type="term" value="F:RNA binding"/>
    <property type="evidence" value="ECO:0007669"/>
    <property type="project" value="UniProtKB-UniRule"/>
</dbReference>
<dbReference type="CDD" id="cd19875">
    <property type="entry name" value="DSRM_EIF2AK2-like"/>
    <property type="match status" value="1"/>
</dbReference>
<dbReference type="Pfam" id="PF02295">
    <property type="entry name" value="z-alpha"/>
    <property type="match status" value="1"/>
</dbReference>
<dbReference type="SUPFAM" id="SSF54768">
    <property type="entry name" value="dsRNA-binding domain-like"/>
    <property type="match status" value="1"/>
</dbReference>
<reference evidence="6" key="1">
    <citation type="journal article" date="2006" name="J. Gen. Virol.">
        <title>Genomic characterization of a novel poxvirus contributing to the decline of the red squirrel (Sciurus vulgaris) in the UK.</title>
        <authorList>
            <person name="McInnes C.J."/>
            <person name="Wood A.R."/>
            <person name="Thomas K."/>
            <person name="Sainsbury A.W."/>
            <person name="Gurnell J."/>
            <person name="Dein F.J."/>
            <person name="Nettleton P.F."/>
        </authorList>
    </citation>
    <scope>NUCLEOTIDE SEQUENCE</scope>
    <source>
        <strain evidence="6">1296/99</strain>
    </source>
</reference>
<dbReference type="Proteomes" id="UP000144311">
    <property type="component" value="Segment"/>
</dbReference>
<dbReference type="GeneID" id="18158363"/>
<dbReference type="GO" id="GO:0016301">
    <property type="term" value="F:kinase activity"/>
    <property type="evidence" value="ECO:0007669"/>
    <property type="project" value="UniProtKB-KW"/>
</dbReference>
<accession>Q1HTS7</accession>
<evidence type="ECO:0000313" key="7">
    <source>
        <dbReference type="EMBL" id="CCD83208.1"/>
    </source>
</evidence>
<evidence type="ECO:0000313" key="6">
    <source>
        <dbReference type="EMBL" id="ABD51459.1"/>
    </source>
</evidence>
<feature type="compositionally biased region" description="Low complexity" evidence="3">
    <location>
        <begin position="239"/>
        <end position="255"/>
    </location>
</feature>
<feature type="compositionally biased region" description="Acidic residues" evidence="3">
    <location>
        <begin position="197"/>
        <end position="208"/>
    </location>
</feature>
<dbReference type="SUPFAM" id="SSF46785">
    <property type="entry name" value="Winged helix' DNA-binding domain"/>
    <property type="match status" value="1"/>
</dbReference>
<dbReference type="SMART" id="SM00358">
    <property type="entry name" value="DSRM"/>
    <property type="match status" value="1"/>
</dbReference>
<keyword evidence="1 2" id="KW-0694">RNA-binding</keyword>
<dbReference type="EMBL" id="AH015635">
    <property type="protein sequence ID" value="ABD51459.1"/>
    <property type="molecule type" value="Genomic_DNA"/>
</dbReference>
<keyword evidence="8" id="KW-1185">Reference proteome</keyword>
<dbReference type="Pfam" id="PF00035">
    <property type="entry name" value="dsrm"/>
    <property type="match status" value="1"/>
</dbReference>
<dbReference type="InterPro" id="IPR036390">
    <property type="entry name" value="WH_DNA-bd_sf"/>
</dbReference>
<dbReference type="SMART" id="SM00550">
    <property type="entry name" value="Zalpha"/>
    <property type="match status" value="1"/>
</dbReference>
<evidence type="ECO:0000256" key="1">
    <source>
        <dbReference type="ARBA" id="ARBA00022884"/>
    </source>
</evidence>
<dbReference type="InterPro" id="IPR036388">
    <property type="entry name" value="WH-like_DNA-bd_sf"/>
</dbReference>
<feature type="compositionally biased region" description="Acidic residues" evidence="3">
    <location>
        <begin position="156"/>
        <end position="177"/>
    </location>
</feature>
<evidence type="ECO:0000259" key="4">
    <source>
        <dbReference type="PROSITE" id="PS50137"/>
    </source>
</evidence>
<dbReference type="Gene3D" id="3.30.160.20">
    <property type="match status" value="1"/>
</dbReference>
<dbReference type="OrthoDB" id="18174at10239"/>
<evidence type="ECO:0000313" key="8">
    <source>
        <dbReference type="Proteomes" id="UP000144311"/>
    </source>
</evidence>
<keyword evidence="7" id="KW-0418">Kinase</keyword>
<sequence>MSNRMPFQRPIMSGHGLHHKIIALMTSVPNDLGLTAAYIARCLGVTKRDINRQLYSMWECGYVDCVRSTNPPKWFWTPALGTAIRNSGYRAGGAVHDWIATGEAAAADDAARGARAEAAAAAEAQAHCSAGAPGAAGACDAPDGNVIGREEAREAETDEEVEEEEEAESSDSEEEGGESNTRCASRPGLDGERVGDDDVFEDDNEESGLSDVSALSDDDEDGEDGDEAEEEEEEDDGVVEGSSASAAQPAAEQRAVPPPPPPFWVCNCAARCCNPPQDDEPRAAVRPVAPRLQLDMYADKFNEELPVTKVARWQSMNPVSVLAEYCQHTRREWVFVEQQQGPLHSPTFVAYVTVSGSRFPVERAHTKKEARVAAARRAVEIILTCISLKC</sequence>
<keyword evidence="7" id="KW-0808">Transferase</keyword>
<dbReference type="PROSITE" id="PS50137">
    <property type="entry name" value="DS_RBD"/>
    <property type="match status" value="1"/>
</dbReference>
<evidence type="ECO:0000259" key="5">
    <source>
        <dbReference type="PROSITE" id="PS50139"/>
    </source>
</evidence>
<dbReference type="InterPro" id="IPR014720">
    <property type="entry name" value="dsRBD_dom"/>
</dbReference>
<evidence type="ECO:0000256" key="2">
    <source>
        <dbReference type="PROSITE-ProRule" id="PRU00266"/>
    </source>
</evidence>